<dbReference type="Pfam" id="PF01549">
    <property type="entry name" value="ShK"/>
    <property type="match status" value="1"/>
</dbReference>
<evidence type="ECO:0000256" key="2">
    <source>
        <dbReference type="ARBA" id="ARBA00023157"/>
    </source>
</evidence>
<gene>
    <name evidence="4" type="ORF">SVUK_LOCUS15981</name>
</gene>
<protein>
    <recommendedName>
        <fullName evidence="3">ShKT domain-containing protein</fullName>
    </recommendedName>
</protein>
<sequence length="77" mass="8438">MSYATHLDSAAPPCQDYAHSRTGVSDCPQRKHFCENPVYRQLMAEQCPLTCNKCGATNNVGPTSKGKLLIAFSQSFN</sequence>
<dbReference type="OrthoDB" id="5855340at2759"/>
<reference evidence="4 5" key="1">
    <citation type="submission" date="2018-11" db="EMBL/GenBank/DDBJ databases">
        <authorList>
            <consortium name="Pathogen Informatics"/>
        </authorList>
    </citation>
    <scope>NUCLEOTIDE SEQUENCE [LARGE SCALE GENOMIC DNA]</scope>
</reference>
<dbReference type="PANTHER" id="PTHR46219:SF5">
    <property type="entry name" value="SHKT DOMAIN-CONTAINING PROTEIN"/>
    <property type="match status" value="1"/>
</dbReference>
<name>A0A3P7JJJ7_STRVU</name>
<dbReference type="PANTHER" id="PTHR46219">
    <property type="entry name" value="PROTEIN CBG11138"/>
    <property type="match status" value="1"/>
</dbReference>
<dbReference type="FunFam" id="1.10.10.1940:FF:000002">
    <property type="entry name" value="PHAryngeal gland Toxin-related"/>
    <property type="match status" value="1"/>
</dbReference>
<evidence type="ECO:0000313" key="5">
    <source>
        <dbReference type="Proteomes" id="UP000270094"/>
    </source>
</evidence>
<evidence type="ECO:0000313" key="4">
    <source>
        <dbReference type="EMBL" id="VDM80983.1"/>
    </source>
</evidence>
<evidence type="ECO:0000256" key="1">
    <source>
        <dbReference type="ARBA" id="ARBA00022729"/>
    </source>
</evidence>
<organism evidence="4 5">
    <name type="scientific">Strongylus vulgaris</name>
    <name type="common">Blood worm</name>
    <dbReference type="NCBI Taxonomy" id="40348"/>
    <lineage>
        <taxon>Eukaryota</taxon>
        <taxon>Metazoa</taxon>
        <taxon>Ecdysozoa</taxon>
        <taxon>Nematoda</taxon>
        <taxon>Chromadorea</taxon>
        <taxon>Rhabditida</taxon>
        <taxon>Rhabditina</taxon>
        <taxon>Rhabditomorpha</taxon>
        <taxon>Strongyloidea</taxon>
        <taxon>Strongylidae</taxon>
        <taxon>Strongylus</taxon>
    </lineage>
</organism>
<feature type="domain" description="ShKT" evidence="3">
    <location>
        <begin position="13"/>
        <end position="55"/>
    </location>
</feature>
<dbReference type="SMART" id="SM00254">
    <property type="entry name" value="ShKT"/>
    <property type="match status" value="1"/>
</dbReference>
<dbReference type="Proteomes" id="UP000270094">
    <property type="component" value="Unassembled WGS sequence"/>
</dbReference>
<dbReference type="Gene3D" id="1.10.10.1940">
    <property type="match status" value="1"/>
</dbReference>
<keyword evidence="2" id="KW-1015">Disulfide bond</keyword>
<accession>A0A3P7JJJ7</accession>
<keyword evidence="1" id="KW-0732">Signal</keyword>
<proteinExistence type="predicted"/>
<dbReference type="AlphaFoldDB" id="A0A3P7JJJ7"/>
<evidence type="ECO:0000259" key="3">
    <source>
        <dbReference type="SMART" id="SM00254"/>
    </source>
</evidence>
<keyword evidence="5" id="KW-1185">Reference proteome</keyword>
<dbReference type="EMBL" id="UYYB01110966">
    <property type="protein sequence ID" value="VDM80983.1"/>
    <property type="molecule type" value="Genomic_DNA"/>
</dbReference>
<dbReference type="InterPro" id="IPR003582">
    <property type="entry name" value="ShKT_dom"/>
</dbReference>